<dbReference type="InterPro" id="IPR037388">
    <property type="entry name" value="Blinkin"/>
</dbReference>
<feature type="domain" description="Spc7 kinetochore protein" evidence="2">
    <location>
        <begin position="817"/>
        <end position="1003"/>
    </location>
</feature>
<feature type="region of interest" description="Disordered" evidence="1">
    <location>
        <begin position="347"/>
        <end position="407"/>
    </location>
</feature>
<organism evidence="3 4">
    <name type="scientific">Symbiochloris irregularis</name>
    <dbReference type="NCBI Taxonomy" id="706552"/>
    <lineage>
        <taxon>Eukaryota</taxon>
        <taxon>Viridiplantae</taxon>
        <taxon>Chlorophyta</taxon>
        <taxon>core chlorophytes</taxon>
        <taxon>Trebouxiophyceae</taxon>
        <taxon>Trebouxiales</taxon>
        <taxon>Trebouxiaceae</taxon>
        <taxon>Symbiochloris</taxon>
    </lineage>
</organism>
<keyword evidence="4" id="KW-1185">Reference proteome</keyword>
<dbReference type="GO" id="GO:0005634">
    <property type="term" value="C:nucleus"/>
    <property type="evidence" value="ECO:0007669"/>
    <property type="project" value="TreeGrafter"/>
</dbReference>
<feature type="region of interest" description="Disordered" evidence="1">
    <location>
        <begin position="187"/>
        <end position="206"/>
    </location>
</feature>
<feature type="compositionally biased region" description="Low complexity" evidence="1">
    <location>
        <begin position="555"/>
        <end position="568"/>
    </location>
</feature>
<feature type="compositionally biased region" description="Low complexity" evidence="1">
    <location>
        <begin position="582"/>
        <end position="600"/>
    </location>
</feature>
<feature type="compositionally biased region" description="Low complexity" evidence="1">
    <location>
        <begin position="1060"/>
        <end position="1076"/>
    </location>
</feature>
<feature type="compositionally biased region" description="Polar residues" evidence="1">
    <location>
        <begin position="473"/>
        <end position="497"/>
    </location>
</feature>
<dbReference type="InterPro" id="IPR013253">
    <property type="entry name" value="Spc7_domain"/>
</dbReference>
<comment type="caution">
    <text evidence="3">The sequence shown here is derived from an EMBL/GenBank/DDBJ whole genome shotgun (WGS) entry which is preliminary data.</text>
</comment>
<accession>A0AAW1NSJ6</accession>
<feature type="region of interest" description="Disordered" evidence="1">
    <location>
        <begin position="555"/>
        <end position="794"/>
    </location>
</feature>
<feature type="compositionally biased region" description="Basic residues" evidence="1">
    <location>
        <begin position="37"/>
        <end position="48"/>
    </location>
</feature>
<sequence>MAEAPVAPSSILKVRDNNVQGRLNPNLPATPMSDGKGKKRARGRKSMGRRVSFAPEGQLETMHEFQDDFRGSSPDLIQRNPNLADPFAGYDDAALDFQIQPPEQAGSSSNMSLSLQMQDDSPVSNEASMQLDDTTRDISAIAHDADDADMGGPLLGEVTEGVDRLADLAGDLTSNSAGHMTYRSVLRGRQPGDRGFGTPEGASQYLTDNFTGSQELAGYTRMLEHSLNPSPAADPQSSIPRGAQWQQLPSASTPGVQQLPSASTPASEQPRNPYPSLTTPAQTPVGHPGELDEDDVIDVGPRGTGPGGMRIQQSKWGFVPGEDDTLELDLKKRGRVVMGELTYNRIYGGNTGTTHASRLSDMDSPNKLSIPESPDNSAHENSNQRSLQHSPSAESRAPAWASPDAMMQRTACTPDVDVAESPDIFMHQGDDSVRRSRGDLRRLSVMTNATGRLLLDDSDDFMRMPDLQGVAQGATSDTPTRYGQQGSPMNQAQGRYSTADGTTAGMTRKLLAPGATTTLLAESANPPHGAPAAAWSRQAAQSPANATIQMLMPEASATASSAQKAAPVQQPPASPQVPISPFPRAGATAPASSPAAGGTPEIAGQAPSGSPGLRSSTAVPSPQPQAVSHSPMTDAPVMTHSPCFLEDETLSGMDVPPELPEAYQPASQLQQPMTASPAAFEQLFPQGSIAPPPRTPAPSIFPGGDKIPRTPVASQGPSAQAPRGRSRTPSARGMTHPLVGSSPHAPSPLGPNYSPSRAPQSAARGRAASVSRGSGLGKGVSPSPRRSARLADSRFASPSMAGAISPSFSSGDGGMEHVQPITVGEYLERVGVAFTDHRRGPSLYLPDMMPEKLPETLEDCYRLVCVEAPKVKALRGANALLHTEVQERRRDVAGKEAQLATHNPPAFTNIQLAEGEELEELKEAAAKLKRLCRASTLAQWKTWRAGIEGQQIGSFQAHSQMLQADSAFIESACEHMTALAEHAAAHTLTVSDQLQTAEVERQEEERRQEAVAVMTQHLEEQRQANDQRGLALAQAQASLVEHKAQHVALGNERAGLQARLQGLQAAQRANEESSSQSRKKRRHSNGGSINIDPDSMALNVVAKVKELEILEGVIGWRIEHAASEPASACIDLVLRFGLLYRLRLWVGTVKGARVLQTELELTRADETPTIAPWQRALARDESSVSSNAVVLEWLDLERELDFSLTLYLGSNYPMVRLTPEVHIGMGGPLDGPVLPADDIIAAVADVAPCANYLTAICTAVSEVIGTRECVPMEAGIAALAGILPQLTAAPHSFTPPPPSTTAKPRTPTPTPKKLSSTTPQRTPQAHIAPRHAASSGCRGASS</sequence>
<feature type="compositionally biased region" description="Low complexity" evidence="1">
    <location>
        <begin position="761"/>
        <end position="773"/>
    </location>
</feature>
<dbReference type="PANTHER" id="PTHR16520">
    <property type="entry name" value="KINETOCHORE SCAFFOLD 1"/>
    <property type="match status" value="1"/>
</dbReference>
<feature type="region of interest" description="Disordered" evidence="1">
    <location>
        <begin position="1"/>
        <end position="50"/>
    </location>
</feature>
<gene>
    <name evidence="3" type="ORF">WJX73_005102</name>
</gene>
<feature type="compositionally biased region" description="Low complexity" evidence="1">
    <location>
        <begin position="530"/>
        <end position="541"/>
    </location>
</feature>
<evidence type="ECO:0000313" key="3">
    <source>
        <dbReference type="EMBL" id="KAK9794002.1"/>
    </source>
</evidence>
<evidence type="ECO:0000259" key="2">
    <source>
        <dbReference type="Pfam" id="PF08317"/>
    </source>
</evidence>
<dbReference type="Proteomes" id="UP001465755">
    <property type="component" value="Unassembled WGS sequence"/>
</dbReference>
<evidence type="ECO:0000313" key="4">
    <source>
        <dbReference type="Proteomes" id="UP001465755"/>
    </source>
</evidence>
<feature type="compositionally biased region" description="Polar residues" evidence="1">
    <location>
        <begin position="665"/>
        <end position="674"/>
    </location>
</feature>
<dbReference type="PANTHER" id="PTHR16520:SF3">
    <property type="entry name" value="KINETOCHORE SCAFFOLD 1"/>
    <property type="match status" value="1"/>
</dbReference>
<dbReference type="GO" id="GO:0034501">
    <property type="term" value="P:protein localization to kinetochore"/>
    <property type="evidence" value="ECO:0007669"/>
    <property type="project" value="InterPro"/>
</dbReference>
<dbReference type="EMBL" id="JALJOQ010000145">
    <property type="protein sequence ID" value="KAK9794002.1"/>
    <property type="molecule type" value="Genomic_DNA"/>
</dbReference>
<feature type="compositionally biased region" description="Polar residues" evidence="1">
    <location>
        <begin position="235"/>
        <end position="282"/>
    </location>
</feature>
<feature type="compositionally biased region" description="Pro residues" evidence="1">
    <location>
        <begin position="569"/>
        <end position="581"/>
    </location>
</feature>
<dbReference type="GO" id="GO:0008608">
    <property type="term" value="P:attachment of spindle microtubules to kinetochore"/>
    <property type="evidence" value="ECO:0007669"/>
    <property type="project" value="InterPro"/>
</dbReference>
<reference evidence="3 4" key="1">
    <citation type="journal article" date="2024" name="Nat. Commun.">
        <title>Phylogenomics reveals the evolutionary origins of lichenization in chlorophyte algae.</title>
        <authorList>
            <person name="Puginier C."/>
            <person name="Libourel C."/>
            <person name="Otte J."/>
            <person name="Skaloud P."/>
            <person name="Haon M."/>
            <person name="Grisel S."/>
            <person name="Petersen M."/>
            <person name="Berrin J.G."/>
            <person name="Delaux P.M."/>
            <person name="Dal Grande F."/>
            <person name="Keller J."/>
        </authorList>
    </citation>
    <scope>NUCLEOTIDE SEQUENCE [LARGE SCALE GENOMIC DNA]</scope>
    <source>
        <strain evidence="3 4">SAG 2036</strain>
    </source>
</reference>
<feature type="region of interest" description="Disordered" evidence="1">
    <location>
        <begin position="1289"/>
        <end position="1342"/>
    </location>
</feature>
<feature type="region of interest" description="Disordered" evidence="1">
    <location>
        <begin position="471"/>
        <end position="497"/>
    </location>
</feature>
<protein>
    <recommendedName>
        <fullName evidence="2">Spc7 kinetochore protein domain-containing protein</fullName>
    </recommendedName>
</protein>
<feature type="compositionally biased region" description="Low complexity" evidence="1">
    <location>
        <begin position="1300"/>
        <end position="1319"/>
    </location>
</feature>
<feature type="region of interest" description="Disordered" evidence="1">
    <location>
        <begin position="226"/>
        <end position="315"/>
    </location>
</feature>
<feature type="region of interest" description="Disordered" evidence="1">
    <location>
        <begin position="520"/>
        <end position="541"/>
    </location>
</feature>
<feature type="region of interest" description="Disordered" evidence="1">
    <location>
        <begin position="1060"/>
        <end position="1091"/>
    </location>
</feature>
<dbReference type="Pfam" id="PF08317">
    <property type="entry name" value="Spc7"/>
    <property type="match status" value="1"/>
</dbReference>
<feature type="compositionally biased region" description="Polar residues" evidence="1">
    <location>
        <begin position="374"/>
        <end position="393"/>
    </location>
</feature>
<feature type="compositionally biased region" description="Polar residues" evidence="1">
    <location>
        <begin position="613"/>
        <end position="631"/>
    </location>
</feature>
<proteinExistence type="predicted"/>
<name>A0AAW1NSJ6_9CHLO</name>
<evidence type="ECO:0000256" key="1">
    <source>
        <dbReference type="SAM" id="MobiDB-lite"/>
    </source>
</evidence>